<accession>A0A0C3NJW5</accession>
<dbReference type="SUPFAM" id="SSF103473">
    <property type="entry name" value="MFS general substrate transporter"/>
    <property type="match status" value="2"/>
</dbReference>
<dbReference type="Proteomes" id="UP000053257">
    <property type="component" value="Unassembled WGS sequence"/>
</dbReference>
<proteinExistence type="predicted"/>
<comment type="subcellular location">
    <subcellularLocation>
        <location evidence="1">Membrane</location>
        <topology evidence="1">Multi-pass membrane protein</topology>
    </subcellularLocation>
</comment>
<protein>
    <recommendedName>
        <fullName evidence="9">Major facilitator superfamily (MFS) profile domain-containing protein</fullName>
    </recommendedName>
</protein>
<dbReference type="EMBL" id="KN840549">
    <property type="protein sequence ID" value="KIP05239.1"/>
    <property type="molecule type" value="Genomic_DNA"/>
</dbReference>
<evidence type="ECO:0000256" key="3">
    <source>
        <dbReference type="ARBA" id="ARBA00022692"/>
    </source>
</evidence>
<dbReference type="AlphaFoldDB" id="A0A0C3NJW5"/>
<dbReference type="STRING" id="745531.A0A0C3NJW5"/>
<evidence type="ECO:0000256" key="6">
    <source>
        <dbReference type="SAM" id="Phobius"/>
    </source>
</evidence>
<sequence length="402" mass="44888">MSLRHAPSTSSKEKYHAENIEKVETSSQDVIDIHDEDGELLLPEHREQAERKLVRKLDFRLLPTIILIFILNYIDRTAVSSARLKGIEQDLHLTDIQYETVLAVLYASYVPAQIPSNMILNRITRYELAFRSAILYGGLLISNAFGSPNNTAWLSKAERRLAQVRLAEDAGEADEDTSSDTAYTGLKQALQDPKVYLLAFMGCSQLLGLSFVNFFPTPPWIFSTIVCCLNAWHADRTGERFFHNAAPWWGVILAYIIGVSTSSVGGRYVAMFLMASGYAGFALLLVWTSNAIPRPPAKRAAAIGIVNGFGNLGNLIGSYAWKASWGPDYHQSMFIGIASFSLSTVLALIVRHILIAQNKKLDESDAEEMTPARRQRIEDAARLEGLTFEEAAERQKGFRYLY</sequence>
<evidence type="ECO:0000313" key="7">
    <source>
        <dbReference type="EMBL" id="KIP05239.1"/>
    </source>
</evidence>
<evidence type="ECO:0000313" key="8">
    <source>
        <dbReference type="Proteomes" id="UP000053257"/>
    </source>
</evidence>
<feature type="transmembrane region" description="Helical" evidence="6">
    <location>
        <begin position="246"/>
        <end position="262"/>
    </location>
</feature>
<name>A0A0C3NJW5_PHLG1</name>
<evidence type="ECO:0008006" key="9">
    <source>
        <dbReference type="Google" id="ProtNLM"/>
    </source>
</evidence>
<evidence type="ECO:0000256" key="1">
    <source>
        <dbReference type="ARBA" id="ARBA00004141"/>
    </source>
</evidence>
<feature type="transmembrane region" description="Helical" evidence="6">
    <location>
        <begin position="333"/>
        <end position="354"/>
    </location>
</feature>
<dbReference type="PANTHER" id="PTHR43791">
    <property type="entry name" value="PERMEASE-RELATED"/>
    <property type="match status" value="1"/>
</dbReference>
<dbReference type="OrthoDB" id="2985014at2759"/>
<reference evidence="7 8" key="1">
    <citation type="journal article" date="2014" name="PLoS Genet.">
        <title>Analysis of the Phlebiopsis gigantea genome, transcriptome and secretome provides insight into its pioneer colonization strategies of wood.</title>
        <authorList>
            <person name="Hori C."/>
            <person name="Ishida T."/>
            <person name="Igarashi K."/>
            <person name="Samejima M."/>
            <person name="Suzuki H."/>
            <person name="Master E."/>
            <person name="Ferreira P."/>
            <person name="Ruiz-Duenas F.J."/>
            <person name="Held B."/>
            <person name="Canessa P."/>
            <person name="Larrondo L.F."/>
            <person name="Schmoll M."/>
            <person name="Druzhinina I.S."/>
            <person name="Kubicek C.P."/>
            <person name="Gaskell J.A."/>
            <person name="Kersten P."/>
            <person name="St John F."/>
            <person name="Glasner J."/>
            <person name="Sabat G."/>
            <person name="Splinter BonDurant S."/>
            <person name="Syed K."/>
            <person name="Yadav J."/>
            <person name="Mgbeahuruike A.C."/>
            <person name="Kovalchuk A."/>
            <person name="Asiegbu F.O."/>
            <person name="Lackner G."/>
            <person name="Hoffmeister D."/>
            <person name="Rencoret J."/>
            <person name="Gutierrez A."/>
            <person name="Sun H."/>
            <person name="Lindquist E."/>
            <person name="Barry K."/>
            <person name="Riley R."/>
            <person name="Grigoriev I.V."/>
            <person name="Henrissat B."/>
            <person name="Kues U."/>
            <person name="Berka R.M."/>
            <person name="Martinez A.T."/>
            <person name="Covert S.F."/>
            <person name="Blanchette R.A."/>
            <person name="Cullen D."/>
        </authorList>
    </citation>
    <scope>NUCLEOTIDE SEQUENCE [LARGE SCALE GENOMIC DNA]</scope>
    <source>
        <strain evidence="7 8">11061_1 CR5-6</strain>
    </source>
</reference>
<gene>
    <name evidence="7" type="ORF">PHLGIDRAFT_25186</name>
</gene>
<evidence type="ECO:0000256" key="4">
    <source>
        <dbReference type="ARBA" id="ARBA00022989"/>
    </source>
</evidence>
<keyword evidence="3 6" id="KW-0812">Transmembrane</keyword>
<dbReference type="PANTHER" id="PTHR43791:SF6">
    <property type="entry name" value="TRANSPORTER, PUTATIVE (AFU_ORTHOLOGUE AFUA_1G16690)-RELATED"/>
    <property type="match status" value="1"/>
</dbReference>
<keyword evidence="2" id="KW-0813">Transport</keyword>
<feature type="transmembrane region" description="Helical" evidence="6">
    <location>
        <begin position="268"/>
        <end position="288"/>
    </location>
</feature>
<dbReference type="Gene3D" id="1.20.1250.20">
    <property type="entry name" value="MFS general substrate transporter like domains"/>
    <property type="match status" value="2"/>
</dbReference>
<keyword evidence="4 6" id="KW-1133">Transmembrane helix</keyword>
<dbReference type="InterPro" id="IPR036259">
    <property type="entry name" value="MFS_trans_sf"/>
</dbReference>
<keyword evidence="5 6" id="KW-0472">Membrane</keyword>
<evidence type="ECO:0000256" key="5">
    <source>
        <dbReference type="ARBA" id="ARBA00023136"/>
    </source>
</evidence>
<feature type="transmembrane region" description="Helical" evidence="6">
    <location>
        <begin position="300"/>
        <end position="321"/>
    </location>
</feature>
<feature type="transmembrane region" description="Helical" evidence="6">
    <location>
        <begin position="218"/>
        <end position="234"/>
    </location>
</feature>
<dbReference type="GO" id="GO:0022857">
    <property type="term" value="F:transmembrane transporter activity"/>
    <property type="evidence" value="ECO:0007669"/>
    <property type="project" value="TreeGrafter"/>
</dbReference>
<dbReference type="GO" id="GO:0016020">
    <property type="term" value="C:membrane"/>
    <property type="evidence" value="ECO:0007669"/>
    <property type="project" value="UniProtKB-SubCell"/>
</dbReference>
<keyword evidence="8" id="KW-1185">Reference proteome</keyword>
<organism evidence="7 8">
    <name type="scientific">Phlebiopsis gigantea (strain 11061_1 CR5-6)</name>
    <name type="common">White-rot fungus</name>
    <name type="synonym">Peniophora gigantea</name>
    <dbReference type="NCBI Taxonomy" id="745531"/>
    <lineage>
        <taxon>Eukaryota</taxon>
        <taxon>Fungi</taxon>
        <taxon>Dikarya</taxon>
        <taxon>Basidiomycota</taxon>
        <taxon>Agaricomycotina</taxon>
        <taxon>Agaricomycetes</taxon>
        <taxon>Polyporales</taxon>
        <taxon>Phanerochaetaceae</taxon>
        <taxon>Phlebiopsis</taxon>
    </lineage>
</organism>
<dbReference type="HOGENOM" id="CLU_001265_0_6_1"/>
<evidence type="ECO:0000256" key="2">
    <source>
        <dbReference type="ARBA" id="ARBA00022448"/>
    </source>
</evidence>